<sequence length="49" mass="5859">MSDAQRQDWLNMKAILADYLIIVEQELLHYSIRDDDEKYTFLINKAVDL</sequence>
<evidence type="ECO:0000313" key="2">
    <source>
        <dbReference type="Proteomes" id="UP000700732"/>
    </source>
</evidence>
<dbReference type="EMBL" id="VFIA01000004">
    <property type="protein sequence ID" value="MBC3790298.1"/>
    <property type="molecule type" value="Genomic_DNA"/>
</dbReference>
<dbReference type="Proteomes" id="UP000700732">
    <property type="component" value="Unassembled WGS sequence"/>
</dbReference>
<keyword evidence="2" id="KW-1185">Reference proteome</keyword>
<protein>
    <submittedName>
        <fullName evidence="1">Uncharacterized protein</fullName>
    </submittedName>
</protein>
<evidence type="ECO:0000313" key="1">
    <source>
        <dbReference type="EMBL" id="MBC3790298.1"/>
    </source>
</evidence>
<dbReference type="RefSeq" id="WP_186736146.1">
    <property type="nucleotide sequence ID" value="NZ_VFIA01000004.1"/>
</dbReference>
<gene>
    <name evidence="1" type="ORF">FH603_785</name>
</gene>
<proteinExistence type="predicted"/>
<reference evidence="1 2" key="1">
    <citation type="submission" date="2019-06" db="EMBL/GenBank/DDBJ databases">
        <title>Spirosoma utsteinense sp. nov. isolated from Antarctic ice-free soils.</title>
        <authorList>
            <person name="Tahon G."/>
        </authorList>
    </citation>
    <scope>NUCLEOTIDE SEQUENCE [LARGE SCALE GENOMIC DNA]</scope>
    <source>
        <strain evidence="1 2">LMG 31447</strain>
    </source>
</reference>
<organism evidence="1 2">
    <name type="scientific">Spirosoma utsteinense</name>
    <dbReference type="NCBI Taxonomy" id="2585773"/>
    <lineage>
        <taxon>Bacteria</taxon>
        <taxon>Pseudomonadati</taxon>
        <taxon>Bacteroidota</taxon>
        <taxon>Cytophagia</taxon>
        <taxon>Cytophagales</taxon>
        <taxon>Cytophagaceae</taxon>
        <taxon>Spirosoma</taxon>
    </lineage>
</organism>
<name>A0ABR6W129_9BACT</name>
<accession>A0ABR6W129</accession>
<comment type="caution">
    <text evidence="1">The sequence shown here is derived from an EMBL/GenBank/DDBJ whole genome shotgun (WGS) entry which is preliminary data.</text>
</comment>